<name>A0ABW1JF00_9ACTN</name>
<evidence type="ECO:0000256" key="1">
    <source>
        <dbReference type="SAM" id="MobiDB-lite"/>
    </source>
</evidence>
<feature type="compositionally biased region" description="Polar residues" evidence="1">
    <location>
        <begin position="1"/>
        <end position="15"/>
    </location>
</feature>
<keyword evidence="3" id="KW-1185">Reference proteome</keyword>
<protein>
    <submittedName>
        <fullName evidence="2">Uncharacterized protein</fullName>
    </submittedName>
</protein>
<sequence length="62" mass="7021">MFHALSTESVTTEVSYHTDRIRSDFSNRLRRRRPVNNPAPQGPQRVGPVTVPPRQRVRPAGA</sequence>
<feature type="compositionally biased region" description="Low complexity" evidence="1">
    <location>
        <begin position="35"/>
        <end position="54"/>
    </location>
</feature>
<dbReference type="EMBL" id="JBHSRD010000004">
    <property type="protein sequence ID" value="MFC6007745.1"/>
    <property type="molecule type" value="Genomic_DNA"/>
</dbReference>
<accession>A0ABW1JF00</accession>
<evidence type="ECO:0000313" key="2">
    <source>
        <dbReference type="EMBL" id="MFC6007745.1"/>
    </source>
</evidence>
<feature type="compositionally biased region" description="Basic and acidic residues" evidence="1">
    <location>
        <begin position="16"/>
        <end position="27"/>
    </location>
</feature>
<evidence type="ECO:0000313" key="3">
    <source>
        <dbReference type="Proteomes" id="UP001596189"/>
    </source>
</evidence>
<gene>
    <name evidence="2" type="ORF">ACFQDO_11450</name>
</gene>
<comment type="caution">
    <text evidence="2">The sequence shown here is derived from an EMBL/GenBank/DDBJ whole genome shotgun (WGS) entry which is preliminary data.</text>
</comment>
<dbReference type="Proteomes" id="UP001596189">
    <property type="component" value="Unassembled WGS sequence"/>
</dbReference>
<feature type="region of interest" description="Disordered" evidence="1">
    <location>
        <begin position="1"/>
        <end position="62"/>
    </location>
</feature>
<organism evidence="2 3">
    <name type="scientific">Angustibacter luteus</name>
    <dbReference type="NCBI Taxonomy" id="658456"/>
    <lineage>
        <taxon>Bacteria</taxon>
        <taxon>Bacillati</taxon>
        <taxon>Actinomycetota</taxon>
        <taxon>Actinomycetes</taxon>
        <taxon>Kineosporiales</taxon>
        <taxon>Kineosporiaceae</taxon>
    </lineage>
</organism>
<reference evidence="3" key="1">
    <citation type="journal article" date="2019" name="Int. J. Syst. Evol. Microbiol.">
        <title>The Global Catalogue of Microorganisms (GCM) 10K type strain sequencing project: providing services to taxonomists for standard genome sequencing and annotation.</title>
        <authorList>
            <consortium name="The Broad Institute Genomics Platform"/>
            <consortium name="The Broad Institute Genome Sequencing Center for Infectious Disease"/>
            <person name="Wu L."/>
            <person name="Ma J."/>
        </authorList>
    </citation>
    <scope>NUCLEOTIDE SEQUENCE [LARGE SCALE GENOMIC DNA]</scope>
    <source>
        <strain evidence="3">KACC 14249</strain>
    </source>
</reference>
<dbReference type="RefSeq" id="WP_345715577.1">
    <property type="nucleotide sequence ID" value="NZ_BAABFP010000002.1"/>
</dbReference>
<proteinExistence type="predicted"/>